<feature type="transmembrane region" description="Helical" evidence="1">
    <location>
        <begin position="219"/>
        <end position="243"/>
    </location>
</feature>
<keyword evidence="1" id="KW-0812">Transmembrane</keyword>
<feature type="transmembrane region" description="Helical" evidence="1">
    <location>
        <begin position="33"/>
        <end position="53"/>
    </location>
</feature>
<accession>A0A938WWA7</accession>
<feature type="transmembrane region" description="Helical" evidence="1">
    <location>
        <begin position="173"/>
        <end position="199"/>
    </location>
</feature>
<proteinExistence type="predicted"/>
<feature type="transmembrane region" description="Helical" evidence="1">
    <location>
        <begin position="140"/>
        <end position="161"/>
    </location>
</feature>
<evidence type="ECO:0000313" key="3">
    <source>
        <dbReference type="Proteomes" id="UP000718821"/>
    </source>
</evidence>
<dbReference type="Proteomes" id="UP000718821">
    <property type="component" value="Unassembled WGS sequence"/>
</dbReference>
<organism evidence="2 3">
    <name type="scientific">Bifidobacterium pullorum subsp. saeculare</name>
    <dbReference type="NCBI Taxonomy" id="78257"/>
    <lineage>
        <taxon>Bacteria</taxon>
        <taxon>Bacillati</taxon>
        <taxon>Actinomycetota</taxon>
        <taxon>Actinomycetes</taxon>
        <taxon>Bifidobacteriales</taxon>
        <taxon>Bifidobacteriaceae</taxon>
        <taxon>Bifidobacterium</taxon>
    </lineage>
</organism>
<keyword evidence="1" id="KW-1133">Transmembrane helix</keyword>
<name>A0A938WWA7_9BIFI</name>
<feature type="transmembrane region" description="Helical" evidence="1">
    <location>
        <begin position="293"/>
        <end position="312"/>
    </location>
</feature>
<feature type="transmembrane region" description="Helical" evidence="1">
    <location>
        <begin position="433"/>
        <end position="451"/>
    </location>
</feature>
<keyword evidence="3" id="KW-1185">Reference proteome</keyword>
<feature type="transmembrane region" description="Helical" evidence="1">
    <location>
        <begin position="394"/>
        <end position="421"/>
    </location>
</feature>
<dbReference type="EMBL" id="JACLYU010000002">
    <property type="protein sequence ID" value="MBM6699091.1"/>
    <property type="molecule type" value="Genomic_DNA"/>
</dbReference>
<reference evidence="2" key="2">
    <citation type="journal article" date="2021" name="Sci. Rep.">
        <title>The distribution of antibiotic resistance genes in chicken gut microbiota commensals.</title>
        <authorList>
            <person name="Juricova H."/>
            <person name="Matiasovicova J."/>
            <person name="Kubasova T."/>
            <person name="Cejkova D."/>
            <person name="Rychlik I."/>
        </authorList>
    </citation>
    <scope>NUCLEOTIDE SEQUENCE</scope>
    <source>
        <strain evidence="2">An836</strain>
    </source>
</reference>
<dbReference type="RefSeq" id="WP_204467539.1">
    <property type="nucleotide sequence ID" value="NZ_JACLYU010000002.1"/>
</dbReference>
<feature type="transmembrane region" description="Helical" evidence="1">
    <location>
        <begin position="365"/>
        <end position="388"/>
    </location>
</feature>
<feature type="transmembrane region" description="Helical" evidence="1">
    <location>
        <begin position="59"/>
        <end position="82"/>
    </location>
</feature>
<gene>
    <name evidence="2" type="ORF">H7U32_01850</name>
</gene>
<sequence length="499" mass="52432">MAAVACPRPAWHGVLAACRLDAARLFGGRAGTVAWLCWPMLAAMVIALLRVGGVDDLDFTIGGIQGAAFGVTAISPLSLFTLDARDDGTRMNGVVPATPTHRVLGRYLTMAVLIAVFAVNLAVIQLVLALTDQTGPDGRWGTAAGVVAALVASALLIEAAVMPCFYRWGMSSLRFIFTVAMFALILLPFLAVLLVSRLPDGARRAVMDAVRWLAVHPPVTAAIAAAVLVAACAGSLATSLHVVRTRAGERESKAPAAQATARTVPATPRSHPAAMAPVLRVLRLDLMDLWPDSPGEGVTLLIPFVFLLLVPFAGAAATLPICAAVTVFLWSSSAWGLFQTTTHSQYGRFAALLPVRRGRQVTARWIAIGIAGLACLVQLAVEAVMLVLADPTGLAPSAAAMTVGLGMAAYLLAAAVMTPLLYAFDFMRVLQMFWWGVAFLVIGGTVISAFIPVAVRQAFVDALRTVSAGGWLAGVFALAVLGWAVAIPVSRAIWTRRQL</sequence>
<dbReference type="Pfam" id="PF13346">
    <property type="entry name" value="ABC2_membrane_5"/>
    <property type="match status" value="1"/>
</dbReference>
<keyword evidence="1" id="KW-0472">Membrane</keyword>
<dbReference type="AlphaFoldDB" id="A0A938WWA7"/>
<feature type="transmembrane region" description="Helical" evidence="1">
    <location>
        <begin position="318"/>
        <end position="338"/>
    </location>
</feature>
<feature type="transmembrane region" description="Helical" evidence="1">
    <location>
        <begin position="471"/>
        <end position="494"/>
    </location>
</feature>
<comment type="caution">
    <text evidence="2">The sequence shown here is derived from an EMBL/GenBank/DDBJ whole genome shotgun (WGS) entry which is preliminary data.</text>
</comment>
<reference evidence="2" key="1">
    <citation type="submission" date="2020-08" db="EMBL/GenBank/DDBJ databases">
        <authorList>
            <person name="Cejkova D."/>
            <person name="Kubasova T."/>
            <person name="Jahodarova E."/>
            <person name="Rychlik I."/>
        </authorList>
    </citation>
    <scope>NUCLEOTIDE SEQUENCE</scope>
    <source>
        <strain evidence="2">An836</strain>
    </source>
</reference>
<evidence type="ECO:0000313" key="2">
    <source>
        <dbReference type="EMBL" id="MBM6699091.1"/>
    </source>
</evidence>
<evidence type="ECO:0000256" key="1">
    <source>
        <dbReference type="SAM" id="Phobius"/>
    </source>
</evidence>
<protein>
    <submittedName>
        <fullName evidence="2">ABC-2 transporter permease</fullName>
    </submittedName>
</protein>
<feature type="transmembrane region" description="Helical" evidence="1">
    <location>
        <begin position="103"/>
        <end position="128"/>
    </location>
</feature>
<dbReference type="InterPro" id="IPR025699">
    <property type="entry name" value="ABC2_memb-like"/>
</dbReference>